<accession>A0A7R9F4E5</accession>
<name>A0A7R9F4E5_9NEOP</name>
<sequence length="108" mass="11977">MIGAASLSREWRTQCQLSDDYQENKIFRSSSYHSLTSQTDVGMKPPPGEEKLDGYSTVLKSIPQRGYVNAGLGHFLLTVNKPHLDVLSSHLAARVDVACERQLTVTDI</sequence>
<proteinExistence type="predicted"/>
<evidence type="ECO:0000313" key="1">
    <source>
        <dbReference type="EMBL" id="CAD7445900.1"/>
    </source>
</evidence>
<protein>
    <submittedName>
        <fullName evidence="1">Uncharacterized protein</fullName>
    </submittedName>
</protein>
<organism evidence="1">
    <name type="scientific">Timema bartmani</name>
    <dbReference type="NCBI Taxonomy" id="61472"/>
    <lineage>
        <taxon>Eukaryota</taxon>
        <taxon>Metazoa</taxon>
        <taxon>Ecdysozoa</taxon>
        <taxon>Arthropoda</taxon>
        <taxon>Hexapoda</taxon>
        <taxon>Insecta</taxon>
        <taxon>Pterygota</taxon>
        <taxon>Neoptera</taxon>
        <taxon>Polyneoptera</taxon>
        <taxon>Phasmatodea</taxon>
        <taxon>Timematodea</taxon>
        <taxon>Timematoidea</taxon>
        <taxon>Timematidae</taxon>
        <taxon>Timema</taxon>
    </lineage>
</organism>
<dbReference type="AlphaFoldDB" id="A0A7R9F4E5"/>
<reference evidence="1" key="1">
    <citation type="submission" date="2020-11" db="EMBL/GenBank/DDBJ databases">
        <authorList>
            <person name="Tran Van P."/>
        </authorList>
    </citation>
    <scope>NUCLEOTIDE SEQUENCE</scope>
</reference>
<dbReference type="EMBL" id="OD567590">
    <property type="protein sequence ID" value="CAD7445900.1"/>
    <property type="molecule type" value="Genomic_DNA"/>
</dbReference>
<gene>
    <name evidence="1" type="ORF">TBIB3V08_LOCUS8244</name>
</gene>